<feature type="domain" description="C2H2-type" evidence="11">
    <location>
        <begin position="374"/>
        <end position="401"/>
    </location>
</feature>
<feature type="compositionally biased region" description="Basic and acidic residues" evidence="10">
    <location>
        <begin position="136"/>
        <end position="154"/>
    </location>
</feature>
<protein>
    <recommendedName>
        <fullName evidence="11">C2H2-type domain-containing protein</fullName>
    </recommendedName>
</protein>
<dbReference type="PROSITE" id="PS50157">
    <property type="entry name" value="ZINC_FINGER_C2H2_2"/>
    <property type="match status" value="6"/>
</dbReference>
<dbReference type="PANTHER" id="PTHR24409">
    <property type="entry name" value="ZINC FINGER PROTEIN 142"/>
    <property type="match status" value="1"/>
</dbReference>
<keyword evidence="2" id="KW-0479">Metal-binding</keyword>
<dbReference type="EMBL" id="CAVLGL010000126">
    <property type="protein sequence ID" value="CAK1600564.1"/>
    <property type="molecule type" value="Genomic_DNA"/>
</dbReference>
<proteinExistence type="predicted"/>
<evidence type="ECO:0000256" key="4">
    <source>
        <dbReference type="ARBA" id="ARBA00022771"/>
    </source>
</evidence>
<dbReference type="GO" id="GO:0005634">
    <property type="term" value="C:nucleus"/>
    <property type="evidence" value="ECO:0007669"/>
    <property type="project" value="UniProtKB-SubCell"/>
</dbReference>
<evidence type="ECO:0000256" key="2">
    <source>
        <dbReference type="ARBA" id="ARBA00022723"/>
    </source>
</evidence>
<feature type="region of interest" description="Disordered" evidence="10">
    <location>
        <begin position="136"/>
        <end position="155"/>
    </location>
</feature>
<keyword evidence="13" id="KW-1185">Reference proteome</keyword>
<evidence type="ECO:0000256" key="8">
    <source>
        <dbReference type="ARBA" id="ARBA00023242"/>
    </source>
</evidence>
<reference evidence="12 13" key="1">
    <citation type="submission" date="2023-11" db="EMBL/GenBank/DDBJ databases">
        <authorList>
            <person name="Hedman E."/>
            <person name="Englund M."/>
            <person name="Stromberg M."/>
            <person name="Nyberg Akerstrom W."/>
            <person name="Nylinder S."/>
            <person name="Jareborg N."/>
            <person name="Kallberg Y."/>
            <person name="Kronander E."/>
        </authorList>
    </citation>
    <scope>NUCLEOTIDE SEQUENCE [LARGE SCALE GENOMIC DNA]</scope>
</reference>
<dbReference type="FunFam" id="3.30.160.60:FF:000417">
    <property type="entry name" value="Zinc finger protein"/>
    <property type="match status" value="1"/>
</dbReference>
<evidence type="ECO:0000256" key="6">
    <source>
        <dbReference type="ARBA" id="ARBA00023015"/>
    </source>
</evidence>
<keyword evidence="8" id="KW-0539">Nucleus</keyword>
<keyword evidence="6" id="KW-0805">Transcription regulation</keyword>
<feature type="region of interest" description="Disordered" evidence="10">
    <location>
        <begin position="221"/>
        <end position="242"/>
    </location>
</feature>
<comment type="caution">
    <text evidence="12">The sequence shown here is derived from an EMBL/GenBank/DDBJ whole genome shotgun (WGS) entry which is preliminary data.</text>
</comment>
<dbReference type="PROSITE" id="PS00028">
    <property type="entry name" value="ZINC_FINGER_C2H2_1"/>
    <property type="match status" value="5"/>
</dbReference>
<dbReference type="SMART" id="SM00355">
    <property type="entry name" value="ZnF_C2H2"/>
    <property type="match status" value="7"/>
</dbReference>
<evidence type="ECO:0000313" key="13">
    <source>
        <dbReference type="Proteomes" id="UP001314205"/>
    </source>
</evidence>
<dbReference type="Proteomes" id="UP001314205">
    <property type="component" value="Unassembled WGS sequence"/>
</dbReference>
<dbReference type="GO" id="GO:0000981">
    <property type="term" value="F:DNA-binding transcription factor activity, RNA polymerase II-specific"/>
    <property type="evidence" value="ECO:0007669"/>
    <property type="project" value="TreeGrafter"/>
</dbReference>
<feature type="domain" description="C2H2-type" evidence="11">
    <location>
        <begin position="318"/>
        <end position="345"/>
    </location>
</feature>
<dbReference type="FunFam" id="3.30.160.60:FF:000130">
    <property type="entry name" value="Spalt-like transcription factor 4"/>
    <property type="match status" value="1"/>
</dbReference>
<dbReference type="AlphaFoldDB" id="A0AAV1M2M0"/>
<dbReference type="PANTHER" id="PTHR24409:SF295">
    <property type="entry name" value="AZ2-RELATED"/>
    <property type="match status" value="1"/>
</dbReference>
<dbReference type="InterPro" id="IPR036236">
    <property type="entry name" value="Znf_C2H2_sf"/>
</dbReference>
<feature type="compositionally biased region" description="Basic and acidic residues" evidence="10">
    <location>
        <begin position="225"/>
        <end position="241"/>
    </location>
</feature>
<feature type="domain" description="C2H2-type" evidence="11">
    <location>
        <begin position="430"/>
        <end position="457"/>
    </location>
</feature>
<dbReference type="Gene3D" id="3.30.160.60">
    <property type="entry name" value="Classic Zinc Finger"/>
    <property type="match status" value="6"/>
</dbReference>
<evidence type="ECO:0000259" key="11">
    <source>
        <dbReference type="PROSITE" id="PS50157"/>
    </source>
</evidence>
<keyword evidence="7" id="KW-0804">Transcription</keyword>
<keyword evidence="3" id="KW-0677">Repeat</keyword>
<dbReference type="GO" id="GO:0008270">
    <property type="term" value="F:zinc ion binding"/>
    <property type="evidence" value="ECO:0007669"/>
    <property type="project" value="UniProtKB-KW"/>
</dbReference>
<evidence type="ECO:0000313" key="12">
    <source>
        <dbReference type="EMBL" id="CAK1600564.1"/>
    </source>
</evidence>
<evidence type="ECO:0000256" key="7">
    <source>
        <dbReference type="ARBA" id="ARBA00023163"/>
    </source>
</evidence>
<dbReference type="GO" id="GO:0000977">
    <property type="term" value="F:RNA polymerase II transcription regulatory region sequence-specific DNA binding"/>
    <property type="evidence" value="ECO:0007669"/>
    <property type="project" value="TreeGrafter"/>
</dbReference>
<dbReference type="FunFam" id="3.30.160.60:FF:002319">
    <property type="entry name" value="Uncharacterized protein"/>
    <property type="match status" value="1"/>
</dbReference>
<dbReference type="FunFam" id="3.30.160.60:FF:002452">
    <property type="entry name" value="zinc finger protein 142 isoform X4"/>
    <property type="match status" value="1"/>
</dbReference>
<organism evidence="12 13">
    <name type="scientific">Parnassius mnemosyne</name>
    <name type="common">clouded apollo</name>
    <dbReference type="NCBI Taxonomy" id="213953"/>
    <lineage>
        <taxon>Eukaryota</taxon>
        <taxon>Metazoa</taxon>
        <taxon>Ecdysozoa</taxon>
        <taxon>Arthropoda</taxon>
        <taxon>Hexapoda</taxon>
        <taxon>Insecta</taxon>
        <taxon>Pterygota</taxon>
        <taxon>Neoptera</taxon>
        <taxon>Endopterygota</taxon>
        <taxon>Lepidoptera</taxon>
        <taxon>Glossata</taxon>
        <taxon>Ditrysia</taxon>
        <taxon>Papilionoidea</taxon>
        <taxon>Papilionidae</taxon>
        <taxon>Parnassiinae</taxon>
        <taxon>Parnassini</taxon>
        <taxon>Parnassius</taxon>
        <taxon>Driopa</taxon>
    </lineage>
</organism>
<feature type="domain" description="C2H2-type" evidence="11">
    <location>
        <begin position="346"/>
        <end position="373"/>
    </location>
</feature>
<keyword evidence="4 9" id="KW-0863">Zinc-finger</keyword>
<evidence type="ECO:0000256" key="5">
    <source>
        <dbReference type="ARBA" id="ARBA00022833"/>
    </source>
</evidence>
<feature type="domain" description="C2H2-type" evidence="11">
    <location>
        <begin position="290"/>
        <end position="317"/>
    </location>
</feature>
<comment type="subcellular location">
    <subcellularLocation>
        <location evidence="1">Nucleus</location>
    </subcellularLocation>
</comment>
<evidence type="ECO:0000256" key="3">
    <source>
        <dbReference type="ARBA" id="ARBA00022737"/>
    </source>
</evidence>
<dbReference type="SUPFAM" id="SSF57667">
    <property type="entry name" value="beta-beta-alpha zinc fingers"/>
    <property type="match status" value="4"/>
</dbReference>
<feature type="domain" description="C2H2-type" evidence="11">
    <location>
        <begin position="402"/>
        <end position="429"/>
    </location>
</feature>
<dbReference type="FunFam" id="3.30.160.60:FF:002069">
    <property type="entry name" value="Uncharacterized protein"/>
    <property type="match status" value="1"/>
</dbReference>
<gene>
    <name evidence="12" type="ORF">PARMNEM_LOCUS19309</name>
</gene>
<dbReference type="Pfam" id="PF00096">
    <property type="entry name" value="zf-C2H2"/>
    <property type="match status" value="3"/>
</dbReference>
<sequence length="459" mass="53339">MAFSEVCRICLCVNVRMFILKKTSLRNLYKTLTNCFMDEDEEPIIACFICHARLIRCRTLQQQAIESKAVLEQMLTGGSMSITKPHEARDKIQFTPISHIDIRSVECDTDRENDCKDGIFSLEFVKVEEENFENENSKFEVSGNHEAEPSEKIKSNSTATNINIVRERNLDFEGPTIKSNPKVKKDNQSINIKGKHPEKIMKNKIFKRKSVNIITEKTSGASTKDIPDKHISHSHKTDKNSDTTAVRIQVAQTPVPQQTEIFNCDICEFKTTQKRSILAHLKAHVAKQMYCCNNCEYKCIRKNELQRHMKIHTGEKPFSCNICEYRSITKFHLQTHMRIHTGEKPFSCNICEFRCNRKFHLQTHMKIHTGEKPFSCNVCEYRCITKSCLQIHMKIHTGEKPFSCNICEYRCTTKSCLQWHMKIHTVEKPFSCNICQYRCIRKSCLRRHMKIHAGVKPFS</sequence>
<evidence type="ECO:0000256" key="10">
    <source>
        <dbReference type="SAM" id="MobiDB-lite"/>
    </source>
</evidence>
<keyword evidence="5" id="KW-0862">Zinc</keyword>
<accession>A0AAV1M2M0</accession>
<evidence type="ECO:0000256" key="9">
    <source>
        <dbReference type="PROSITE-ProRule" id="PRU00042"/>
    </source>
</evidence>
<evidence type="ECO:0000256" key="1">
    <source>
        <dbReference type="ARBA" id="ARBA00004123"/>
    </source>
</evidence>
<dbReference type="InterPro" id="IPR013087">
    <property type="entry name" value="Znf_C2H2_type"/>
</dbReference>
<name>A0AAV1M2M0_9NEOP</name>